<feature type="domain" description="Reverse transcriptase" evidence="1">
    <location>
        <begin position="4"/>
        <end position="57"/>
    </location>
</feature>
<dbReference type="PANTHER" id="PTHR24559:SF444">
    <property type="entry name" value="REVERSE TRANSCRIPTASE DOMAIN-CONTAINING PROTEIN"/>
    <property type="match status" value="1"/>
</dbReference>
<dbReference type="PANTHER" id="PTHR24559">
    <property type="entry name" value="TRANSPOSON TY3-I GAG-POL POLYPROTEIN"/>
    <property type="match status" value="1"/>
</dbReference>
<sequence length="59" mass="6529">FTTKAKTAFVTPDGLYQFLVMPFGLASAPGAFQRMMDLVLSGLRWTICLVYLDDVIINA</sequence>
<gene>
    <name evidence="2" type="ORF">APZ42_006264</name>
</gene>
<keyword evidence="3" id="KW-1185">Reference proteome</keyword>
<dbReference type="AlphaFoldDB" id="A0A164G056"/>
<dbReference type="Gene3D" id="3.30.70.270">
    <property type="match status" value="1"/>
</dbReference>
<reference evidence="2 3" key="1">
    <citation type="submission" date="2016-03" db="EMBL/GenBank/DDBJ databases">
        <title>EvidentialGene: Evidence-directed Construction of Genes on Genomes.</title>
        <authorList>
            <person name="Gilbert D.G."/>
            <person name="Choi J.-H."/>
            <person name="Mockaitis K."/>
            <person name="Colbourne J."/>
            <person name="Pfrender M."/>
        </authorList>
    </citation>
    <scope>NUCLEOTIDE SEQUENCE [LARGE SCALE GENOMIC DNA]</scope>
    <source>
        <strain evidence="2 3">Xinb3</strain>
        <tissue evidence="2">Complete organism</tissue>
    </source>
</reference>
<feature type="non-terminal residue" evidence="2">
    <location>
        <position position="1"/>
    </location>
</feature>
<dbReference type="InterPro" id="IPR000477">
    <property type="entry name" value="RT_dom"/>
</dbReference>
<dbReference type="STRING" id="35525.A0A164G056"/>
<feature type="non-terminal residue" evidence="2">
    <location>
        <position position="59"/>
    </location>
</feature>
<dbReference type="InterPro" id="IPR053134">
    <property type="entry name" value="RNA-dir_DNA_polymerase"/>
</dbReference>
<evidence type="ECO:0000259" key="1">
    <source>
        <dbReference type="Pfam" id="PF00078"/>
    </source>
</evidence>
<dbReference type="EMBL" id="LRGB01017379">
    <property type="protein sequence ID" value="KZR98358.1"/>
    <property type="molecule type" value="Genomic_DNA"/>
</dbReference>
<dbReference type="InterPro" id="IPR043502">
    <property type="entry name" value="DNA/RNA_pol_sf"/>
</dbReference>
<protein>
    <recommendedName>
        <fullName evidence="1">Reverse transcriptase domain-containing protein</fullName>
    </recommendedName>
</protein>
<dbReference type="GO" id="GO:0071897">
    <property type="term" value="P:DNA biosynthetic process"/>
    <property type="evidence" value="ECO:0007669"/>
    <property type="project" value="UniProtKB-ARBA"/>
</dbReference>
<dbReference type="InterPro" id="IPR043128">
    <property type="entry name" value="Rev_trsase/Diguanyl_cyclase"/>
</dbReference>
<organism evidence="2 3">
    <name type="scientific">Daphnia magna</name>
    <dbReference type="NCBI Taxonomy" id="35525"/>
    <lineage>
        <taxon>Eukaryota</taxon>
        <taxon>Metazoa</taxon>
        <taxon>Ecdysozoa</taxon>
        <taxon>Arthropoda</taxon>
        <taxon>Crustacea</taxon>
        <taxon>Branchiopoda</taxon>
        <taxon>Diplostraca</taxon>
        <taxon>Cladocera</taxon>
        <taxon>Anomopoda</taxon>
        <taxon>Daphniidae</taxon>
        <taxon>Daphnia</taxon>
    </lineage>
</organism>
<accession>A0A164G056</accession>
<dbReference type="Pfam" id="PF00078">
    <property type="entry name" value="RVT_1"/>
    <property type="match status" value="1"/>
</dbReference>
<evidence type="ECO:0000313" key="2">
    <source>
        <dbReference type="EMBL" id="KZR98358.1"/>
    </source>
</evidence>
<dbReference type="SUPFAM" id="SSF56672">
    <property type="entry name" value="DNA/RNA polymerases"/>
    <property type="match status" value="1"/>
</dbReference>
<proteinExistence type="predicted"/>
<dbReference type="Proteomes" id="UP000076858">
    <property type="component" value="Unassembled WGS sequence"/>
</dbReference>
<name>A0A164G056_9CRUS</name>
<dbReference type="Gene3D" id="3.10.10.10">
    <property type="entry name" value="HIV Type 1 Reverse Transcriptase, subunit A, domain 1"/>
    <property type="match status" value="1"/>
</dbReference>
<evidence type="ECO:0000313" key="3">
    <source>
        <dbReference type="Proteomes" id="UP000076858"/>
    </source>
</evidence>
<comment type="caution">
    <text evidence="2">The sequence shown here is derived from an EMBL/GenBank/DDBJ whole genome shotgun (WGS) entry which is preliminary data.</text>
</comment>